<proteinExistence type="predicted"/>
<reference evidence="2 3" key="2">
    <citation type="submission" date="2024-07" db="EMBL/GenBank/DDBJ databases">
        <authorList>
            <person name="Akdeniz Z."/>
        </authorList>
    </citation>
    <scope>NUCLEOTIDE SEQUENCE [LARGE SCALE GENOMIC DNA]</scope>
</reference>
<comment type="caution">
    <text evidence="1">The sequence shown here is derived from an EMBL/GenBank/DDBJ whole genome shotgun (WGS) entry which is preliminary data.</text>
</comment>
<name>A0AA86NH75_9EUKA</name>
<organism evidence="1">
    <name type="scientific">Hexamita inflata</name>
    <dbReference type="NCBI Taxonomy" id="28002"/>
    <lineage>
        <taxon>Eukaryota</taxon>
        <taxon>Metamonada</taxon>
        <taxon>Diplomonadida</taxon>
        <taxon>Hexamitidae</taxon>
        <taxon>Hexamitinae</taxon>
        <taxon>Hexamita</taxon>
    </lineage>
</organism>
<protein>
    <submittedName>
        <fullName evidence="1">Papain-like cysteine peptidase superfamily</fullName>
    </submittedName>
    <submittedName>
        <fullName evidence="2">Papain-like_cysteine peptidase superfamily</fullName>
    </submittedName>
</protein>
<evidence type="ECO:0000313" key="3">
    <source>
        <dbReference type="Proteomes" id="UP001642409"/>
    </source>
</evidence>
<evidence type="ECO:0000313" key="2">
    <source>
        <dbReference type="EMBL" id="CAL5977508.1"/>
    </source>
</evidence>
<dbReference type="EMBL" id="CAXDID020000008">
    <property type="protein sequence ID" value="CAL5977508.1"/>
    <property type="molecule type" value="Genomic_DNA"/>
</dbReference>
<dbReference type="InterPro" id="IPR038765">
    <property type="entry name" value="Papain-like_cys_pep_sf"/>
</dbReference>
<dbReference type="Proteomes" id="UP001642409">
    <property type="component" value="Unassembled WGS sequence"/>
</dbReference>
<dbReference type="Gene3D" id="3.90.1720.10">
    <property type="entry name" value="endopeptidase domain like (from Nostoc punctiforme)"/>
    <property type="match status" value="1"/>
</dbReference>
<reference evidence="1" key="1">
    <citation type="submission" date="2023-06" db="EMBL/GenBank/DDBJ databases">
        <authorList>
            <person name="Kurt Z."/>
        </authorList>
    </citation>
    <scope>NUCLEOTIDE SEQUENCE</scope>
</reference>
<gene>
    <name evidence="2" type="ORF">HINF_LOCUS4334</name>
    <name evidence="1" type="ORF">HINF_LOCUS6770</name>
</gene>
<sequence length="228" mass="26117">MSVYKRQKIKEQIGVIDPSCNDLPQMSVILYSGSLLFKLVQYCSLIPNPLQITHCGVIIHISGYELLRLLNAKKFINLTQRFRDVVRKNIFYSDKIVRPYIIEARSPCVIIAPVDITINGYTGNIYLRKPLVQYDQILFEWTDLIGLPYKMNIQMLLAGWSLNYKEDSTALFCSELVALLMKRAQLLNVNSSNIIPKELGSAGQKADILRNICQKEIQLKLYINETSK</sequence>
<evidence type="ECO:0000313" key="1">
    <source>
        <dbReference type="EMBL" id="CAI9919125.1"/>
    </source>
</evidence>
<dbReference type="SUPFAM" id="SSF54001">
    <property type="entry name" value="Cysteine proteinases"/>
    <property type="match status" value="1"/>
</dbReference>
<keyword evidence="3" id="KW-1185">Reference proteome</keyword>
<accession>A0AA86NH75</accession>
<dbReference type="EMBL" id="CATOUU010000171">
    <property type="protein sequence ID" value="CAI9919125.1"/>
    <property type="molecule type" value="Genomic_DNA"/>
</dbReference>
<dbReference type="AlphaFoldDB" id="A0AA86NH75"/>